<dbReference type="Proteomes" id="UP000221015">
    <property type="component" value="Unassembled WGS sequence"/>
</dbReference>
<dbReference type="PANTHER" id="PTHR46558:SF4">
    <property type="entry name" value="DNA-BIDING PHAGE PROTEIN"/>
    <property type="match status" value="1"/>
</dbReference>
<dbReference type="InterPro" id="IPR001387">
    <property type="entry name" value="Cro/C1-type_HTH"/>
</dbReference>
<dbReference type="SUPFAM" id="SSF47413">
    <property type="entry name" value="lambda repressor-like DNA-binding domains"/>
    <property type="match status" value="1"/>
</dbReference>
<dbReference type="PROSITE" id="PS50943">
    <property type="entry name" value="HTH_CROC1"/>
    <property type="match status" value="1"/>
</dbReference>
<proteinExistence type="predicted"/>
<keyword evidence="2" id="KW-1133">Transmembrane helix</keyword>
<evidence type="ECO:0000313" key="4">
    <source>
        <dbReference type="EMBL" id="PLK28988.1"/>
    </source>
</evidence>
<feature type="transmembrane region" description="Helical" evidence="2">
    <location>
        <begin position="144"/>
        <end position="163"/>
    </location>
</feature>
<sequence>MDAKEFGAFLAQVRRERNMTQAELAQQLHVTDKAVSRWERGIGLPDINTLEPLADVLGLTLADLMHCHDSRQKDDTPPVPLEDFFTMLRRQHTVDWHSVRTALLALSIALALWGIFACPGRLAVHWRTLSDGLLQADGWMSSLVIFPLFAGFEFLSLELWNNFEQTGYYRRWGEANLFIIHAMSFGTPLTRLMWLVLDLLFFFCFGFLLPCCEAWLILLN</sequence>
<evidence type="ECO:0000256" key="2">
    <source>
        <dbReference type="SAM" id="Phobius"/>
    </source>
</evidence>
<evidence type="ECO:0000313" key="5">
    <source>
        <dbReference type="Proteomes" id="UP000221015"/>
    </source>
</evidence>
<keyword evidence="2" id="KW-0812">Transmembrane</keyword>
<dbReference type="GO" id="GO:0003677">
    <property type="term" value="F:DNA binding"/>
    <property type="evidence" value="ECO:0007669"/>
    <property type="project" value="UniProtKB-KW"/>
</dbReference>
<dbReference type="Gene3D" id="1.10.260.40">
    <property type="entry name" value="lambda repressor-like DNA-binding domains"/>
    <property type="match status" value="1"/>
</dbReference>
<name>A0A2J4JM98_9FIRM</name>
<feature type="transmembrane region" description="Helical" evidence="2">
    <location>
        <begin position="102"/>
        <end position="124"/>
    </location>
</feature>
<gene>
    <name evidence="4" type="ORF">CGS50_010750</name>
</gene>
<dbReference type="RefSeq" id="WP_097781019.1">
    <property type="nucleotide sequence ID" value="NZ_NMTS02000063.1"/>
</dbReference>
<comment type="caution">
    <text evidence="4">The sequence shown here is derived from an EMBL/GenBank/DDBJ whole genome shotgun (WGS) entry which is preliminary data.</text>
</comment>
<keyword evidence="2" id="KW-0472">Membrane</keyword>
<feature type="domain" description="HTH cro/C1-type" evidence="3">
    <location>
        <begin position="10"/>
        <end position="64"/>
    </location>
</feature>
<reference evidence="4 5" key="1">
    <citation type="journal article" date="2017" name="Front. Microbiol.">
        <title>New Insights into the Diversity of the Genus Faecalibacterium.</title>
        <authorList>
            <person name="Benevides L."/>
            <person name="Burman S."/>
            <person name="Martin R."/>
            <person name="Robert V."/>
            <person name="Thomas M."/>
            <person name="Miquel S."/>
            <person name="Chain F."/>
            <person name="Sokol H."/>
            <person name="Bermudez-Humaran L.G."/>
            <person name="Morrison M."/>
            <person name="Langella P."/>
            <person name="Azevedo V.A."/>
            <person name="Chatel J.M."/>
            <person name="Soares S."/>
        </authorList>
    </citation>
    <scope>NUCLEOTIDE SEQUENCE [LARGE SCALE GENOMIC DNA]</scope>
    <source>
        <strain evidence="4 5">CNCM I 4542</strain>
    </source>
</reference>
<dbReference type="AlphaFoldDB" id="A0A2J4JM98"/>
<keyword evidence="1" id="KW-0238">DNA-binding</keyword>
<accession>A0A2J4JM98</accession>
<feature type="transmembrane region" description="Helical" evidence="2">
    <location>
        <begin position="175"/>
        <end position="194"/>
    </location>
</feature>
<dbReference type="InterPro" id="IPR010982">
    <property type="entry name" value="Lambda_DNA-bd_dom_sf"/>
</dbReference>
<dbReference type="EMBL" id="NMTS02000063">
    <property type="protein sequence ID" value="PLK28988.1"/>
    <property type="molecule type" value="Genomic_DNA"/>
</dbReference>
<dbReference type="SMART" id="SM00530">
    <property type="entry name" value="HTH_XRE"/>
    <property type="match status" value="1"/>
</dbReference>
<dbReference type="Pfam" id="PF01381">
    <property type="entry name" value="HTH_3"/>
    <property type="match status" value="1"/>
</dbReference>
<protein>
    <submittedName>
        <fullName evidence="4">XRE family transcriptional regulator</fullName>
    </submittedName>
</protein>
<evidence type="ECO:0000259" key="3">
    <source>
        <dbReference type="PROSITE" id="PS50943"/>
    </source>
</evidence>
<organism evidence="4 5">
    <name type="scientific">Faecalibacterium prausnitzii</name>
    <dbReference type="NCBI Taxonomy" id="853"/>
    <lineage>
        <taxon>Bacteria</taxon>
        <taxon>Bacillati</taxon>
        <taxon>Bacillota</taxon>
        <taxon>Clostridia</taxon>
        <taxon>Eubacteriales</taxon>
        <taxon>Oscillospiraceae</taxon>
        <taxon>Faecalibacterium</taxon>
    </lineage>
</organism>
<dbReference type="CDD" id="cd00093">
    <property type="entry name" value="HTH_XRE"/>
    <property type="match status" value="1"/>
</dbReference>
<feature type="transmembrane region" description="Helical" evidence="2">
    <location>
        <begin position="200"/>
        <end position="219"/>
    </location>
</feature>
<dbReference type="PANTHER" id="PTHR46558">
    <property type="entry name" value="TRACRIPTIONAL REGULATORY PROTEIN-RELATED-RELATED"/>
    <property type="match status" value="1"/>
</dbReference>
<evidence type="ECO:0000256" key="1">
    <source>
        <dbReference type="ARBA" id="ARBA00023125"/>
    </source>
</evidence>